<dbReference type="PANTHER" id="PTHR30143:SF0">
    <property type="entry name" value="2-KETO-4-PENTENOATE HYDRATASE"/>
    <property type="match status" value="1"/>
</dbReference>
<evidence type="ECO:0000256" key="1">
    <source>
        <dbReference type="ARBA" id="ARBA00023239"/>
    </source>
</evidence>
<dbReference type="InterPro" id="IPR011234">
    <property type="entry name" value="Fumarylacetoacetase-like_C"/>
</dbReference>
<keyword evidence="4" id="KW-1185">Reference proteome</keyword>
<dbReference type="SUPFAM" id="SSF56529">
    <property type="entry name" value="FAH"/>
    <property type="match status" value="1"/>
</dbReference>
<keyword evidence="1" id="KW-0456">Lyase</keyword>
<dbReference type="EMBL" id="JBBEGN010000009">
    <property type="protein sequence ID" value="MEJ2869876.1"/>
    <property type="molecule type" value="Genomic_DNA"/>
</dbReference>
<evidence type="ECO:0000259" key="2">
    <source>
        <dbReference type="Pfam" id="PF01557"/>
    </source>
</evidence>
<name>A0ABU8MRM4_9PSEU</name>
<dbReference type="GO" id="GO:0016787">
    <property type="term" value="F:hydrolase activity"/>
    <property type="evidence" value="ECO:0007669"/>
    <property type="project" value="UniProtKB-KW"/>
</dbReference>
<sequence length="263" mass="26483">MSPPTPSAVADAADRLLRAARTGEACAPVRDLIGAADLDAAYAVARRVVAGLGGRPVGRKIGLTSPAVQAQLGVDQPDLGVLLEGMAVPHGGTLPLDRLLAPRVEAEIAFVLGADLDDGPLGPDDVRGAVAHQVAALEIVDSRIAGWDITVADTVADNGSSAAYVLGPWTVTLAEVEPVDVTMTLTRNGEEVSSGTGAACLGDPLAALSWLARTARAFGDPLRAGQVVLSGALGPMVAATPGDVFTAHLDGLGEATVTLGGRP</sequence>
<feature type="domain" description="Fumarylacetoacetase-like C-terminal" evidence="2">
    <location>
        <begin position="90"/>
        <end position="258"/>
    </location>
</feature>
<keyword evidence="3" id="KW-0378">Hydrolase</keyword>
<dbReference type="InterPro" id="IPR050772">
    <property type="entry name" value="Hydratase-Decarb/MhpD_sf"/>
</dbReference>
<dbReference type="RefSeq" id="WP_337696453.1">
    <property type="nucleotide sequence ID" value="NZ_JBBEGN010000009.1"/>
</dbReference>
<protein>
    <submittedName>
        <fullName evidence="3">Fumarylacetoacetate hydrolase family protein</fullName>
    </submittedName>
</protein>
<dbReference type="PANTHER" id="PTHR30143">
    <property type="entry name" value="ACID HYDRATASE"/>
    <property type="match status" value="1"/>
</dbReference>
<accession>A0ABU8MRM4</accession>
<evidence type="ECO:0000313" key="3">
    <source>
        <dbReference type="EMBL" id="MEJ2869876.1"/>
    </source>
</evidence>
<evidence type="ECO:0000313" key="4">
    <source>
        <dbReference type="Proteomes" id="UP001385809"/>
    </source>
</evidence>
<organism evidence="3 4">
    <name type="scientific">Actinomycetospora aurantiaca</name>
    <dbReference type="NCBI Taxonomy" id="3129233"/>
    <lineage>
        <taxon>Bacteria</taxon>
        <taxon>Bacillati</taxon>
        <taxon>Actinomycetota</taxon>
        <taxon>Actinomycetes</taxon>
        <taxon>Pseudonocardiales</taxon>
        <taxon>Pseudonocardiaceae</taxon>
        <taxon>Actinomycetospora</taxon>
    </lineage>
</organism>
<gene>
    <name evidence="3" type="ORF">WCD74_19060</name>
</gene>
<dbReference type="Pfam" id="PF01557">
    <property type="entry name" value="FAA_hydrolase"/>
    <property type="match status" value="1"/>
</dbReference>
<dbReference type="Gene3D" id="3.90.850.10">
    <property type="entry name" value="Fumarylacetoacetase-like, C-terminal domain"/>
    <property type="match status" value="1"/>
</dbReference>
<dbReference type="InterPro" id="IPR036663">
    <property type="entry name" value="Fumarylacetoacetase_C_sf"/>
</dbReference>
<comment type="caution">
    <text evidence="3">The sequence shown here is derived from an EMBL/GenBank/DDBJ whole genome shotgun (WGS) entry which is preliminary data.</text>
</comment>
<dbReference type="Proteomes" id="UP001385809">
    <property type="component" value="Unassembled WGS sequence"/>
</dbReference>
<proteinExistence type="predicted"/>
<reference evidence="3 4" key="1">
    <citation type="submission" date="2024-03" db="EMBL/GenBank/DDBJ databases">
        <title>Actinomycetospora sp. OC33-EN08, a novel actinomycete isolated from wild orchid (Aerides multiflora).</title>
        <authorList>
            <person name="Suriyachadkun C."/>
        </authorList>
    </citation>
    <scope>NUCLEOTIDE SEQUENCE [LARGE SCALE GENOMIC DNA]</scope>
    <source>
        <strain evidence="3 4">OC33-EN08</strain>
    </source>
</reference>